<dbReference type="Proteomes" id="UP001161422">
    <property type="component" value="Unassembled WGS sequence"/>
</dbReference>
<name>A0AA37W261_9GAMM</name>
<comment type="caution">
    <text evidence="2">The sequence shown here is derived from an EMBL/GenBank/DDBJ whole genome shotgun (WGS) entry which is preliminary data.</text>
</comment>
<evidence type="ECO:0000313" key="2">
    <source>
        <dbReference type="EMBL" id="GLP97645.1"/>
    </source>
</evidence>
<gene>
    <name evidence="2" type="ORF">GCM10007895_29520</name>
</gene>
<accession>A0AA37W261</accession>
<reference evidence="2" key="2">
    <citation type="submission" date="2023-01" db="EMBL/GenBank/DDBJ databases">
        <title>Draft genome sequence of Paraferrimonas sedimenticola strain NBRC 101628.</title>
        <authorList>
            <person name="Sun Q."/>
            <person name="Mori K."/>
        </authorList>
    </citation>
    <scope>NUCLEOTIDE SEQUENCE</scope>
    <source>
        <strain evidence="2">NBRC 101628</strain>
    </source>
</reference>
<proteinExistence type="predicted"/>
<dbReference type="RefSeq" id="WP_095507054.1">
    <property type="nucleotide sequence ID" value="NZ_BSNC01000009.1"/>
</dbReference>
<sequence length="200" mass="22256">MKIHLIPWTIAVLLAIALVYSNQQNSQKLEAYVAQNNQLALQVEKLRSQSRSIEKERALESHSSEETSNNSLKRIQNSGYTAHELAIKVHSGEAVDPDWGPRKELLVREAVASDELLSQLGVESIDCRSRWCSIDMGGALKGKAGFDAVNRLMVTTDELSSTKNIWSFSSAFDQPDGQIIMLSRDKAPSVYQRLEQAVVN</sequence>
<organism evidence="2 3">
    <name type="scientific">Paraferrimonas sedimenticola</name>
    <dbReference type="NCBI Taxonomy" id="375674"/>
    <lineage>
        <taxon>Bacteria</taxon>
        <taxon>Pseudomonadati</taxon>
        <taxon>Pseudomonadota</taxon>
        <taxon>Gammaproteobacteria</taxon>
        <taxon>Alteromonadales</taxon>
        <taxon>Ferrimonadaceae</taxon>
        <taxon>Paraferrimonas</taxon>
    </lineage>
</organism>
<dbReference type="AlphaFoldDB" id="A0AA37W261"/>
<keyword evidence="3" id="KW-1185">Reference proteome</keyword>
<feature type="coiled-coil region" evidence="1">
    <location>
        <begin position="29"/>
        <end position="56"/>
    </location>
</feature>
<evidence type="ECO:0000256" key="1">
    <source>
        <dbReference type="SAM" id="Coils"/>
    </source>
</evidence>
<reference evidence="2" key="1">
    <citation type="journal article" date="2014" name="Int. J. Syst. Evol. Microbiol.">
        <title>Complete genome sequence of Corynebacterium casei LMG S-19264T (=DSM 44701T), isolated from a smear-ripened cheese.</title>
        <authorList>
            <consortium name="US DOE Joint Genome Institute (JGI-PGF)"/>
            <person name="Walter F."/>
            <person name="Albersmeier A."/>
            <person name="Kalinowski J."/>
            <person name="Ruckert C."/>
        </authorList>
    </citation>
    <scope>NUCLEOTIDE SEQUENCE</scope>
    <source>
        <strain evidence="2">NBRC 101628</strain>
    </source>
</reference>
<dbReference type="EMBL" id="BSNC01000009">
    <property type="protein sequence ID" value="GLP97645.1"/>
    <property type="molecule type" value="Genomic_DNA"/>
</dbReference>
<protein>
    <submittedName>
        <fullName evidence="2">Uncharacterized protein</fullName>
    </submittedName>
</protein>
<evidence type="ECO:0000313" key="3">
    <source>
        <dbReference type="Proteomes" id="UP001161422"/>
    </source>
</evidence>
<keyword evidence="1" id="KW-0175">Coiled coil</keyword>